<proteinExistence type="predicted"/>
<dbReference type="GO" id="GO:0001156">
    <property type="term" value="F:TFIIIC-class transcription factor complex binding"/>
    <property type="evidence" value="ECO:0007669"/>
    <property type="project" value="TreeGrafter"/>
</dbReference>
<feature type="compositionally biased region" description="Basic residues" evidence="1">
    <location>
        <begin position="8"/>
        <end position="24"/>
    </location>
</feature>
<dbReference type="Pfam" id="PF15963">
    <property type="entry name" value="Myb_DNA-bind_7"/>
    <property type="match status" value="1"/>
</dbReference>
<dbReference type="AlphaFoldDB" id="A0A2T7A0R1"/>
<accession>A0A2T7A0R1</accession>
<dbReference type="InterPro" id="IPR001005">
    <property type="entry name" value="SANT/Myb"/>
</dbReference>
<evidence type="ECO:0000259" key="2">
    <source>
        <dbReference type="SMART" id="SM00717"/>
    </source>
</evidence>
<dbReference type="SMART" id="SM00717">
    <property type="entry name" value="SANT"/>
    <property type="match status" value="1"/>
</dbReference>
<protein>
    <recommendedName>
        <fullName evidence="2">Myb-like domain-containing protein</fullName>
    </recommendedName>
</protein>
<dbReference type="STRING" id="42251.A0A2T7A0R1"/>
<reference evidence="3 4" key="1">
    <citation type="submission" date="2017-04" db="EMBL/GenBank/DDBJ databases">
        <title>Draft genome sequence of Tuber borchii Vittad., a whitish edible truffle.</title>
        <authorList>
            <consortium name="DOE Joint Genome Institute"/>
            <person name="Murat C."/>
            <person name="Kuo A."/>
            <person name="Barry K.W."/>
            <person name="Clum A."/>
            <person name="Dockter R.B."/>
            <person name="Fauchery L."/>
            <person name="Iotti M."/>
            <person name="Kohler A."/>
            <person name="Labutti K."/>
            <person name="Lindquist E.A."/>
            <person name="Lipzen A."/>
            <person name="Ohm R.A."/>
            <person name="Wang M."/>
            <person name="Grigoriev I.V."/>
            <person name="Zambonelli A."/>
            <person name="Martin F.M."/>
        </authorList>
    </citation>
    <scope>NUCLEOTIDE SEQUENCE [LARGE SCALE GENOMIC DNA]</scope>
    <source>
        <strain evidence="3 4">Tbo3840</strain>
    </source>
</reference>
<feature type="compositionally biased region" description="Pro residues" evidence="1">
    <location>
        <begin position="32"/>
        <end position="65"/>
    </location>
</feature>
<feature type="compositionally biased region" description="Low complexity" evidence="1">
    <location>
        <begin position="593"/>
        <end position="610"/>
    </location>
</feature>
<evidence type="ECO:0000313" key="4">
    <source>
        <dbReference type="Proteomes" id="UP000244722"/>
    </source>
</evidence>
<dbReference type="InterPro" id="IPR009057">
    <property type="entry name" value="Homeodomain-like_sf"/>
</dbReference>
<organism evidence="3 4">
    <name type="scientific">Tuber borchii</name>
    <name type="common">White truffle</name>
    <dbReference type="NCBI Taxonomy" id="42251"/>
    <lineage>
        <taxon>Eukaryota</taxon>
        <taxon>Fungi</taxon>
        <taxon>Dikarya</taxon>
        <taxon>Ascomycota</taxon>
        <taxon>Pezizomycotina</taxon>
        <taxon>Pezizomycetes</taxon>
        <taxon>Pezizales</taxon>
        <taxon>Tuberaceae</taxon>
        <taxon>Tuber</taxon>
    </lineage>
</organism>
<feature type="compositionally biased region" description="Basic and acidic residues" evidence="1">
    <location>
        <begin position="316"/>
        <end position="325"/>
    </location>
</feature>
<dbReference type="Proteomes" id="UP000244722">
    <property type="component" value="Unassembled WGS sequence"/>
</dbReference>
<dbReference type="GO" id="GO:0000126">
    <property type="term" value="C:transcription factor TFIIIB complex"/>
    <property type="evidence" value="ECO:0007669"/>
    <property type="project" value="TreeGrafter"/>
</dbReference>
<comment type="caution">
    <text evidence="3">The sequence shown here is derived from an EMBL/GenBank/DDBJ whole genome shotgun (WGS) entry which is preliminary data.</text>
</comment>
<feature type="region of interest" description="Disordered" evidence="1">
    <location>
        <begin position="183"/>
        <end position="352"/>
    </location>
</feature>
<feature type="compositionally biased region" description="Basic and acidic residues" evidence="1">
    <location>
        <begin position="622"/>
        <end position="639"/>
    </location>
</feature>
<dbReference type="PANTHER" id="PTHR22929">
    <property type="entry name" value="RNA POLYMERASE III TRANSCRIPTION INITIATION FACTOR B"/>
    <property type="match status" value="1"/>
</dbReference>
<dbReference type="SUPFAM" id="SSF46689">
    <property type="entry name" value="Homeodomain-like"/>
    <property type="match status" value="1"/>
</dbReference>
<feature type="compositionally biased region" description="Basic residues" evidence="1">
    <location>
        <begin position="304"/>
        <end position="315"/>
    </location>
</feature>
<feature type="compositionally biased region" description="Basic residues" evidence="1">
    <location>
        <begin position="221"/>
        <end position="246"/>
    </location>
</feature>
<feature type="region of interest" description="Disordered" evidence="1">
    <location>
        <begin position="581"/>
        <end position="639"/>
    </location>
</feature>
<dbReference type="PANTHER" id="PTHR22929:SF0">
    <property type="entry name" value="TRANSCRIPTION FACTOR TFIIIB COMPONENT B'' HOMOLOG"/>
    <property type="match status" value="1"/>
</dbReference>
<dbReference type="EMBL" id="NESQ01000046">
    <property type="protein sequence ID" value="PUU81326.1"/>
    <property type="molecule type" value="Genomic_DNA"/>
</dbReference>
<dbReference type="GO" id="GO:0070898">
    <property type="term" value="P:RNA polymerase III preinitiation complex assembly"/>
    <property type="evidence" value="ECO:0007669"/>
    <property type="project" value="TreeGrafter"/>
</dbReference>
<dbReference type="Gene3D" id="1.10.10.60">
    <property type="entry name" value="Homeodomain-like"/>
    <property type="match status" value="1"/>
</dbReference>
<keyword evidence="4" id="KW-1185">Reference proteome</keyword>
<dbReference type="CDD" id="cd00167">
    <property type="entry name" value="SANT"/>
    <property type="match status" value="1"/>
</dbReference>
<sequence>MSSVVNKSKNKFVPKAKARPRPRAAIHSSPSNPTPPSPSKPPQPAEQPPTPLAPPVSEPAVPPSQPEAGGETPVAELEPPRRQVLVPAIRTKTGNGTPSIRQTSTEVFSSPSRSGIPIVQSSSSRGIPRIRAAAPEVAPTTQLSSAERSPEALRAANTRPNAWLATVLGGTVDMPVFRDSGVATTQETQEVSQEDGAAAGMEGSTENIDGGESPTIEKVAKPPRKRKARAAKNGLPKRQKATRGRRKAAEDNIYGAQEVREAQEGQEGQGDEQEVAGGTEVNVEGDNSDNSLYKDPQKSDKPGKTRRPRKPAAKKPPKEPSEPNRKRSSGRHRAPSPEDGEQREITPSVIKMKDLCRDIRIGRKSKRFIELEQMDWTKLANDQKAAKAALEVRQAAGEEVERETVEENIEGLGNESQGLPRAGAPQMRMVNGELVLDQESIQVNSHERNPIDEESMEIVEENMAFRRITSATYSKHKRSERWDTEETDKFYNALSMFGTDFEIISKLFPGRNRQQLRKKYLNEERKDPQRITDALRTRVPVNVAEYSEMTELEIGDPQLVEDELEKIREAHEAEEEAAIGHAAAMERERQENANAAMRAGDDAVAAAAADQNKKGRKKKGAKDRGGASHGGEEILSMSREEYEAEWLRELAEAEES</sequence>
<feature type="domain" description="Myb-like" evidence="2">
    <location>
        <begin position="478"/>
        <end position="526"/>
    </location>
</feature>
<feature type="compositionally biased region" description="Polar residues" evidence="1">
    <location>
        <begin position="92"/>
        <end position="125"/>
    </location>
</feature>
<dbReference type="OrthoDB" id="272624at2759"/>
<name>A0A2T7A0R1_TUBBO</name>
<feature type="region of interest" description="Disordered" evidence="1">
    <location>
        <begin position="1"/>
        <end position="154"/>
    </location>
</feature>
<dbReference type="InterPro" id="IPR039467">
    <property type="entry name" value="TFIIIB_B''_Myb"/>
</dbReference>
<gene>
    <name evidence="3" type="ORF">B9Z19DRAFT_1122217</name>
</gene>
<evidence type="ECO:0000313" key="3">
    <source>
        <dbReference type="EMBL" id="PUU81326.1"/>
    </source>
</evidence>
<evidence type="ECO:0000256" key="1">
    <source>
        <dbReference type="SAM" id="MobiDB-lite"/>
    </source>
</evidence>